<reference evidence="3 4" key="1">
    <citation type="submission" date="2015-09" db="EMBL/GenBank/DDBJ databases">
        <title>Genome announcement of multiple Pseudomonas syringae strains.</title>
        <authorList>
            <person name="Thakur S."/>
            <person name="Wang P.W."/>
            <person name="Gong Y."/>
            <person name="Weir B.S."/>
            <person name="Guttman D.S."/>
        </authorList>
    </citation>
    <scope>NUCLEOTIDE SEQUENCE [LARGE SCALE GENOMIC DNA]</scope>
    <source>
        <strain evidence="3 4">ICMP9623</strain>
    </source>
</reference>
<gene>
    <name evidence="3" type="ORF">ALO67_102346</name>
</gene>
<keyword evidence="2" id="KW-0472">Membrane</keyword>
<feature type="region of interest" description="Disordered" evidence="1">
    <location>
        <begin position="1"/>
        <end position="20"/>
    </location>
</feature>
<evidence type="ECO:0000313" key="3">
    <source>
        <dbReference type="EMBL" id="KPX52189.1"/>
    </source>
</evidence>
<keyword evidence="2" id="KW-1133">Transmembrane helix</keyword>
<dbReference type="EMBL" id="LJQN01000134">
    <property type="protein sequence ID" value="KPX52189.1"/>
    <property type="molecule type" value="Genomic_DNA"/>
</dbReference>
<organism evidence="3 4">
    <name type="scientific">Pseudomonas amygdali pv. hibisci</name>
    <dbReference type="NCBI Taxonomy" id="251723"/>
    <lineage>
        <taxon>Bacteria</taxon>
        <taxon>Pseudomonadati</taxon>
        <taxon>Pseudomonadota</taxon>
        <taxon>Gammaproteobacteria</taxon>
        <taxon>Pseudomonadales</taxon>
        <taxon>Pseudomonadaceae</taxon>
        <taxon>Pseudomonas</taxon>
        <taxon>Pseudomonas amygdali</taxon>
    </lineage>
</organism>
<dbReference type="Proteomes" id="UP000050545">
    <property type="component" value="Unassembled WGS sequence"/>
</dbReference>
<evidence type="ECO:0000256" key="1">
    <source>
        <dbReference type="SAM" id="MobiDB-lite"/>
    </source>
</evidence>
<keyword evidence="2" id="KW-0812">Transmembrane</keyword>
<feature type="transmembrane region" description="Helical" evidence="2">
    <location>
        <begin position="38"/>
        <end position="59"/>
    </location>
</feature>
<accession>A0AB34U3Q1</accession>
<proteinExistence type="predicted"/>
<evidence type="ECO:0000256" key="2">
    <source>
        <dbReference type="SAM" id="Phobius"/>
    </source>
</evidence>
<evidence type="ECO:0000313" key="4">
    <source>
        <dbReference type="Proteomes" id="UP000050545"/>
    </source>
</evidence>
<comment type="caution">
    <text evidence="3">The sequence shown here is derived from an EMBL/GenBank/DDBJ whole genome shotgun (WGS) entry which is preliminary data.</text>
</comment>
<sequence length="71" mass="7666">MLQKPMIAGPAGGGEAAMPEKRQGISAVGEESGKRGAVFLPVSACRLTMAALHYYYCLIRTPNKKETRRSL</sequence>
<name>A0AB34U3Q1_PSEA0</name>
<protein>
    <submittedName>
        <fullName evidence="3">Uncharacterized protein</fullName>
    </submittedName>
</protein>
<dbReference type="AlphaFoldDB" id="A0AB34U3Q1"/>